<dbReference type="InterPro" id="IPR000835">
    <property type="entry name" value="HTH_MarR-typ"/>
</dbReference>
<proteinExistence type="predicted"/>
<feature type="region of interest" description="Disordered" evidence="1">
    <location>
        <begin position="1"/>
        <end position="22"/>
    </location>
</feature>
<dbReference type="Gene3D" id="1.10.10.10">
    <property type="entry name" value="Winged helix-like DNA-binding domain superfamily/Winged helix DNA-binding domain"/>
    <property type="match status" value="1"/>
</dbReference>
<name>A0A0M9ANG9_9EURY</name>
<comment type="caution">
    <text evidence="3">The sequence shown here is derived from an EMBL/GenBank/DDBJ whole genome shotgun (WGS) entry which is preliminary data.</text>
</comment>
<dbReference type="GO" id="GO:0003700">
    <property type="term" value="F:DNA-binding transcription factor activity"/>
    <property type="evidence" value="ECO:0007669"/>
    <property type="project" value="InterPro"/>
</dbReference>
<evidence type="ECO:0000313" key="3">
    <source>
        <dbReference type="EMBL" id="KOX94231.1"/>
    </source>
</evidence>
<dbReference type="STRING" id="1765655.AMR74_16115"/>
<dbReference type="PATRIC" id="fig|1705389.3.peg.1674"/>
<evidence type="ECO:0000259" key="2">
    <source>
        <dbReference type="Pfam" id="PF12802"/>
    </source>
</evidence>
<organism evidence="3 4">
    <name type="scientific">Halorubrum tropicale</name>
    <dbReference type="NCBI Taxonomy" id="1765655"/>
    <lineage>
        <taxon>Archaea</taxon>
        <taxon>Methanobacteriati</taxon>
        <taxon>Methanobacteriota</taxon>
        <taxon>Stenosarchaea group</taxon>
        <taxon>Halobacteria</taxon>
        <taxon>Halobacteriales</taxon>
        <taxon>Haloferacaceae</taxon>
        <taxon>Halorubrum</taxon>
    </lineage>
</organism>
<protein>
    <recommendedName>
        <fullName evidence="2">HTH marR-type domain-containing protein</fullName>
    </recommendedName>
</protein>
<sequence>MSTRLPGRSGVPNTNFDPSKQQRQVLDVLREEYQVNPRRIRDVTGLERQRVNDALNALENAGWVEKPARGLYRLVYDGDGHVEQEIHHVDRA</sequence>
<feature type="domain" description="HTH marR-type" evidence="2">
    <location>
        <begin position="20"/>
        <end position="66"/>
    </location>
</feature>
<feature type="compositionally biased region" description="Polar residues" evidence="1">
    <location>
        <begin position="11"/>
        <end position="22"/>
    </location>
</feature>
<reference evidence="3 4" key="1">
    <citation type="submission" date="2015-08" db="EMBL/GenBank/DDBJ databases">
        <title>Genomes of Isolates from Cabo Rojo, PR.</title>
        <authorList>
            <person name="Sanchez-Nieves R.L."/>
            <person name="Montalvo-Rodriguez R."/>
        </authorList>
    </citation>
    <scope>NUCLEOTIDE SEQUENCE [LARGE SCALE GENOMIC DNA]</scope>
    <source>
        <strain evidence="3 4">5</strain>
    </source>
</reference>
<evidence type="ECO:0000256" key="1">
    <source>
        <dbReference type="SAM" id="MobiDB-lite"/>
    </source>
</evidence>
<keyword evidence="4" id="KW-1185">Reference proteome</keyword>
<dbReference type="InterPro" id="IPR036390">
    <property type="entry name" value="WH_DNA-bd_sf"/>
</dbReference>
<gene>
    <name evidence="3" type="ORF">AMR74_16115</name>
</gene>
<evidence type="ECO:0000313" key="4">
    <source>
        <dbReference type="Proteomes" id="UP000037747"/>
    </source>
</evidence>
<dbReference type="AlphaFoldDB" id="A0A0M9ANG9"/>
<dbReference type="Proteomes" id="UP000037747">
    <property type="component" value="Unassembled WGS sequence"/>
</dbReference>
<dbReference type="Pfam" id="PF12802">
    <property type="entry name" value="MarR_2"/>
    <property type="match status" value="1"/>
</dbReference>
<dbReference type="EMBL" id="LIST01000010">
    <property type="protein sequence ID" value="KOX94231.1"/>
    <property type="molecule type" value="Genomic_DNA"/>
</dbReference>
<accession>A0A0M9ANG9</accession>
<dbReference type="InterPro" id="IPR036388">
    <property type="entry name" value="WH-like_DNA-bd_sf"/>
</dbReference>
<dbReference type="SUPFAM" id="SSF46785">
    <property type="entry name" value="Winged helix' DNA-binding domain"/>
    <property type="match status" value="1"/>
</dbReference>